<sequence length="140" mass="16500">MTTNAQQSHLISSTDYDRSQQYTSTMTYQVSIEKRNDLRKKLLKFEDLFESKKINKKLIEQFESTIRSDRTHPSRRFIDIFRKERRKRSGIADQRLAELLELTRLDTIRKLFRENSRIGGSDGYNGAEVIAYGLFDPTVM</sequence>
<organism evidence="1 2">
    <name type="scientific">Sarcoptes scabiei</name>
    <name type="common">Itch mite</name>
    <name type="synonym">Acarus scabiei</name>
    <dbReference type="NCBI Taxonomy" id="52283"/>
    <lineage>
        <taxon>Eukaryota</taxon>
        <taxon>Metazoa</taxon>
        <taxon>Ecdysozoa</taxon>
        <taxon>Arthropoda</taxon>
        <taxon>Chelicerata</taxon>
        <taxon>Arachnida</taxon>
        <taxon>Acari</taxon>
        <taxon>Acariformes</taxon>
        <taxon>Sarcoptiformes</taxon>
        <taxon>Astigmata</taxon>
        <taxon>Psoroptidia</taxon>
        <taxon>Sarcoptoidea</taxon>
        <taxon>Sarcoptidae</taxon>
        <taxon>Sarcoptinae</taxon>
        <taxon>Sarcoptes</taxon>
    </lineage>
</organism>
<proteinExistence type="predicted"/>
<protein>
    <submittedName>
        <fullName evidence="1">Uncharacterized protein</fullName>
    </submittedName>
</protein>
<accession>A0A132AGT4</accession>
<dbReference type="VEuPathDB" id="VectorBase:SSCA003912"/>
<comment type="caution">
    <text evidence="1">The sequence shown here is derived from an EMBL/GenBank/DDBJ whole genome shotgun (WGS) entry which is preliminary data.</text>
</comment>
<reference evidence="1 2" key="1">
    <citation type="journal article" date="2015" name="Parasit. Vectors">
        <title>Draft genome of the scabies mite.</title>
        <authorList>
            <person name="Rider S.D.Jr."/>
            <person name="Morgan M.S."/>
            <person name="Arlian L.G."/>
        </authorList>
    </citation>
    <scope>NUCLEOTIDE SEQUENCE [LARGE SCALE GENOMIC DNA]</scope>
    <source>
        <strain evidence="1">Arlian Lab</strain>
    </source>
</reference>
<dbReference type="Proteomes" id="UP000616769">
    <property type="component" value="Unassembled WGS sequence"/>
</dbReference>
<name>A0A132AGT4_SARSC</name>
<gene>
    <name evidence="1" type="ORF">QR98_0087520</name>
</gene>
<dbReference type="AlphaFoldDB" id="A0A132AGT4"/>
<evidence type="ECO:0000313" key="2">
    <source>
        <dbReference type="Proteomes" id="UP000616769"/>
    </source>
</evidence>
<dbReference type="EMBL" id="JXLN01014706">
    <property type="protein sequence ID" value="KPM10202.1"/>
    <property type="molecule type" value="Genomic_DNA"/>
</dbReference>
<evidence type="ECO:0000313" key="1">
    <source>
        <dbReference type="EMBL" id="KPM10202.1"/>
    </source>
</evidence>
<dbReference type="OrthoDB" id="6514900at2759"/>